<dbReference type="Gene3D" id="3.40.50.300">
    <property type="entry name" value="P-loop containing nucleotide triphosphate hydrolases"/>
    <property type="match status" value="2"/>
</dbReference>
<evidence type="ECO:0000313" key="12">
    <source>
        <dbReference type="EMBL" id="PAV17214.1"/>
    </source>
</evidence>
<feature type="compositionally biased region" description="Polar residues" evidence="7">
    <location>
        <begin position="1939"/>
        <end position="1953"/>
    </location>
</feature>
<dbReference type="InterPro" id="IPR041677">
    <property type="entry name" value="DNA2/NAM7_AAA_11"/>
</dbReference>
<dbReference type="InterPro" id="IPR041679">
    <property type="entry name" value="DNA2/NAM7-like_C"/>
</dbReference>
<dbReference type="PANTHER" id="PTHR10887:SF495">
    <property type="entry name" value="HELICASE SENATAXIN ISOFORM X1-RELATED"/>
    <property type="match status" value="1"/>
</dbReference>
<feature type="region of interest" description="Disordered" evidence="7">
    <location>
        <begin position="1909"/>
        <end position="1990"/>
    </location>
</feature>
<accession>A0A286UCG9</accession>
<dbReference type="GO" id="GO:0016787">
    <property type="term" value="F:hydrolase activity"/>
    <property type="evidence" value="ECO:0007669"/>
    <property type="project" value="UniProtKB-KW"/>
</dbReference>
<organism evidence="12 13">
    <name type="scientific">Pyrrhoderma noxium</name>
    <dbReference type="NCBI Taxonomy" id="2282107"/>
    <lineage>
        <taxon>Eukaryota</taxon>
        <taxon>Fungi</taxon>
        <taxon>Dikarya</taxon>
        <taxon>Basidiomycota</taxon>
        <taxon>Agaricomycotina</taxon>
        <taxon>Agaricomycetes</taxon>
        <taxon>Hymenochaetales</taxon>
        <taxon>Hymenochaetaceae</taxon>
        <taxon>Pyrrhoderma</taxon>
    </lineage>
</organism>
<dbReference type="GO" id="GO:0004386">
    <property type="term" value="F:helicase activity"/>
    <property type="evidence" value="ECO:0007669"/>
    <property type="project" value="UniProtKB-KW"/>
</dbReference>
<evidence type="ECO:0000256" key="4">
    <source>
        <dbReference type="ARBA" id="ARBA00022806"/>
    </source>
</evidence>
<keyword evidence="4 12" id="KW-0347">Helicase</keyword>
<dbReference type="InParanoid" id="A0A286UCG9"/>
<dbReference type="InterPro" id="IPR047187">
    <property type="entry name" value="SF1_C_Upf1"/>
</dbReference>
<reference evidence="12 13" key="1">
    <citation type="journal article" date="2017" name="Mol. Ecol.">
        <title>Comparative and population genomic landscape of Phellinus noxius: A hypervariable fungus causing root rot in trees.</title>
        <authorList>
            <person name="Chung C.L."/>
            <person name="Lee T.J."/>
            <person name="Akiba M."/>
            <person name="Lee H.H."/>
            <person name="Kuo T.H."/>
            <person name="Liu D."/>
            <person name="Ke H.M."/>
            <person name="Yokoi T."/>
            <person name="Roa M.B."/>
            <person name="Lu M.J."/>
            <person name="Chang Y.Y."/>
            <person name="Ann P.J."/>
            <person name="Tsai J.N."/>
            <person name="Chen C.Y."/>
            <person name="Tzean S.S."/>
            <person name="Ota Y."/>
            <person name="Hattori T."/>
            <person name="Sahashi N."/>
            <person name="Liou R.F."/>
            <person name="Kikuchi T."/>
            <person name="Tsai I.J."/>
        </authorList>
    </citation>
    <scope>NUCLEOTIDE SEQUENCE [LARGE SCALE GENOMIC DNA]</scope>
    <source>
        <strain evidence="12 13">FFPRI411160</strain>
    </source>
</reference>
<dbReference type="FunFam" id="3.40.50.300:FF:000326">
    <property type="entry name" value="P-loop containing nucleoside triphosphate hydrolase"/>
    <property type="match status" value="1"/>
</dbReference>
<sequence>MRPETSHHLIQQDMPPPPGNDESNNQILSLLEKLRDHPADASQTSQDDLLVLHGRLMKVDPKEDGTLHWFCPQAASITRELASFLLRLHAYNNDKVNQWREKLRDVWRCSECIFSMDEVKKTSRATYFGAFPDSIIQRFWVNFEEYEVKYIAESLEAYKSIADIPSHLLYHILTKASSFANPTIVKLLSPQEPLTRAADWPMNPIPIGYLLLVMHENTNIRKWAIQHACNLEPVLAERLSSDCEVVSQIYLHKIGELENLSNPQAQKIVSEFPFSQTCGWWSGFSFLLYYVPRSFIESKGLHRTVIKHLHDNSPDFLAILKSMALLLKSLKGDIWKGESVDYPQIVFDSIKDNPSYLDNILSQQLSEGNNWLLSIFSEFVLSLWDMQIFGDVLARVLAFFCVELQHERFGDKRPVAMNAATWLLKTTFIKAIETKSSLHKRTISNVIDIHYDLIVSVAMSGDYLKPEWGKARLNALLLIREFLYDDASNLVDAYSQIMRIGHTSIPQELDGTSVVIRHQAWQKVYSNLSSKNAEGIPILFDLATRVAILDSLNTKTLSRAICEKRKDPKLALPKRLLDSIESFVNNFNASMTTIHRGFLDCISKFTSYNTASTLLDITRRGELAKYHINLLLSPVEDLNTAAQTYIGQAFDVDVRSDCFKEILKDDPAPSFSALFRYMEIFNSYAPTTYEACNFSKALVRCLTDVIEVLGSSSDGLIHKTDYMKKCVEKGIPLKKAIPKLWKIMTESISVIFKWTPKWSIYFSSVSMTEWMRDALIFARDLLNRRRSFETVTVSEQENQDILLSPRKSSSDGKIMVDDLKNVLYELTAWLRLTNMELLYQSFELLKSILQCYREADLKLSPLVLSKLKKFVSSVQRSDEAKPVSYLNRSDLSELELVLADFEDKEEQENHERQILPASKKAKKTTVIDIGSSETSDSGVTEIEHTKATKNFFKPVGEFSKRTFKSTTQTKLGFKKSAPEPEPSKKAVTTVKAVIPKPERSGPKFEGSKIAGTKSVLSTSSAADSNSDSSSESEDSDGNRGLAKLARLQRKREEALRRRESKKETAKKEVRRPIEKRKAKLIEDPMLTAQNEARERMKKYEEARRTAMRLKPDITPLHRMILSWNYDHEGSLPPIKGRKPDFRNVPDTFVSHEEYFKTFQPLLMLECWAQIVKSKEESSPETYICKITSRCMVDDWIDLEVVIMDTTRPDWRVTPDVDIILLRHSTEKTSIMAKVLGIKKTPVQIEIGLRCCTSALDKDPGLFINSTWRLSSVFSLTTLHREFAALMALPYYDMADFILRPKLSDPVMASSSDIQQAMSSYQVNEPQAKAIISSMKTKGFTLIQGPPGTGKTWTICGLVGAFLSSRRSNPTIVGVPGRAEQSKQPKIPVQKVLICAPSNAAIDEVTKRIVQGVRGSDGQPLSPKVVRVGNDSSINVSVKEASLDWLVTSKLEEQGNGNKTDGSAELNALRSQLNEVKEERQKKFDEIKAVVNNSLQVLALENEIKVLNAKRLALSQKLNDKRDEQKQQSRSVDAIRRQMRYEILADADIICSTLSGSGHEQLEPFDFGMIVIDEAAQSIELSSLIPLKYQCSQCIMVGDPQQLPPTVLSPEASKWGYDQSLFVRMMKQRPQAVHLLSIQYRMHPTISQLPSKVFYDGRLRDGPEMDVKTRQPWHNDPKFGVYKFYSVVQGREESTRVGHSLVNREEIKAVLALYDRIKNQYHDVDFDYRIGIVSMYRAQVQEFRIAFRSKYGRDINGKIDFNTVDGFQGQEKDIIILSCVRAGTTLNSIGFLADIRRMNVAITRSRSSLYIVGHGPTLERSNETWKGIIEDARSRQCFVELSSPYFVGGFKALPPKPILESVAPKAPKQKQITTNDSPEDVPPDLFSPKVVRKLPKGVISRKVIASQDSIKNGVSGKEQSVGEKRAFEGDQVKRLPPGERSNSTNDMGSSSTPAGSAMANGTPPMSAERAAKELEALKKRKKNANSMFIKR</sequence>
<evidence type="ECO:0000259" key="11">
    <source>
        <dbReference type="Pfam" id="PF23576"/>
    </source>
</evidence>
<evidence type="ECO:0000259" key="9">
    <source>
        <dbReference type="Pfam" id="PF13086"/>
    </source>
</evidence>
<dbReference type="OrthoDB" id="6513042at2759"/>
<dbReference type="STRING" id="2282107.A0A286UCG9"/>
<dbReference type="InterPro" id="IPR056474">
    <property type="entry name" value="SEN1_barrel"/>
</dbReference>
<keyword evidence="5" id="KW-0067">ATP-binding</keyword>
<feature type="domain" description="Helicase SEN1 beta-barrel" evidence="11">
    <location>
        <begin position="1179"/>
        <end position="1270"/>
    </location>
</feature>
<dbReference type="GO" id="GO:0005694">
    <property type="term" value="C:chromosome"/>
    <property type="evidence" value="ECO:0007669"/>
    <property type="project" value="UniProtKB-ARBA"/>
</dbReference>
<feature type="region of interest" description="Disordered" evidence="7">
    <location>
        <begin position="967"/>
        <end position="1071"/>
    </location>
</feature>
<dbReference type="GO" id="GO:0001147">
    <property type="term" value="F:transcription termination site sequence-specific DNA binding"/>
    <property type="evidence" value="ECO:0007669"/>
    <property type="project" value="TreeGrafter"/>
</dbReference>
<feature type="compositionally biased region" description="Low complexity" evidence="7">
    <location>
        <begin position="1017"/>
        <end position="1029"/>
    </location>
</feature>
<dbReference type="FunCoup" id="A0A286UCG9">
    <property type="interactions" value="88"/>
</dbReference>
<name>A0A286UCG9_9AGAM</name>
<dbReference type="Pfam" id="PF13086">
    <property type="entry name" value="AAA_11"/>
    <property type="match status" value="1"/>
</dbReference>
<dbReference type="InterPro" id="IPR045055">
    <property type="entry name" value="DNA2/NAM7-like"/>
</dbReference>
<evidence type="ECO:0000256" key="2">
    <source>
        <dbReference type="ARBA" id="ARBA00022741"/>
    </source>
</evidence>
<evidence type="ECO:0000259" key="10">
    <source>
        <dbReference type="Pfam" id="PF13087"/>
    </source>
</evidence>
<dbReference type="PANTHER" id="PTHR10887">
    <property type="entry name" value="DNA2/NAM7 HELICASE FAMILY"/>
    <property type="match status" value="1"/>
</dbReference>
<keyword evidence="6" id="KW-0175">Coiled coil</keyword>
<evidence type="ECO:0000259" key="8">
    <source>
        <dbReference type="Pfam" id="PF12726"/>
    </source>
</evidence>
<keyword evidence="3" id="KW-0378">Hydrolase</keyword>
<feature type="coiled-coil region" evidence="6">
    <location>
        <begin position="1458"/>
        <end position="1523"/>
    </location>
</feature>
<feature type="region of interest" description="Disordered" evidence="7">
    <location>
        <begin position="1"/>
        <end position="24"/>
    </location>
</feature>
<dbReference type="InterPro" id="IPR024481">
    <property type="entry name" value="Helicase_Sen1_N"/>
</dbReference>
<evidence type="ECO:0000256" key="7">
    <source>
        <dbReference type="SAM" id="MobiDB-lite"/>
    </source>
</evidence>
<evidence type="ECO:0000256" key="6">
    <source>
        <dbReference type="SAM" id="Coils"/>
    </source>
</evidence>
<dbReference type="EMBL" id="NBII01000007">
    <property type="protein sequence ID" value="PAV17214.1"/>
    <property type="molecule type" value="Genomic_DNA"/>
</dbReference>
<dbReference type="GO" id="GO:0016604">
    <property type="term" value="C:nuclear body"/>
    <property type="evidence" value="ECO:0007669"/>
    <property type="project" value="TreeGrafter"/>
</dbReference>
<evidence type="ECO:0000256" key="1">
    <source>
        <dbReference type="ARBA" id="ARBA00007913"/>
    </source>
</evidence>
<dbReference type="CDD" id="cd18808">
    <property type="entry name" value="SF1_C_Upf1"/>
    <property type="match status" value="1"/>
</dbReference>
<proteinExistence type="inferred from homology"/>
<evidence type="ECO:0000256" key="3">
    <source>
        <dbReference type="ARBA" id="ARBA00022801"/>
    </source>
</evidence>
<feature type="domain" description="Helicase Sen1 N-terminal" evidence="8">
    <location>
        <begin position="107"/>
        <end position="842"/>
    </location>
</feature>
<keyword evidence="2" id="KW-0547">Nucleotide-binding</keyword>
<feature type="domain" description="DNA2/NAM7 helicase-like C-terminal" evidence="10">
    <location>
        <begin position="1616"/>
        <end position="1813"/>
    </location>
</feature>
<dbReference type="GO" id="GO:0005524">
    <property type="term" value="F:ATP binding"/>
    <property type="evidence" value="ECO:0007669"/>
    <property type="project" value="UniProtKB-KW"/>
</dbReference>
<feature type="compositionally biased region" description="Basic and acidic residues" evidence="7">
    <location>
        <begin position="1919"/>
        <end position="1936"/>
    </location>
</feature>
<evidence type="ECO:0000313" key="13">
    <source>
        <dbReference type="Proteomes" id="UP000217199"/>
    </source>
</evidence>
<evidence type="ECO:0000256" key="5">
    <source>
        <dbReference type="ARBA" id="ARBA00022840"/>
    </source>
</evidence>
<dbReference type="Proteomes" id="UP000217199">
    <property type="component" value="Unassembled WGS sequence"/>
</dbReference>
<dbReference type="SUPFAM" id="SSF52540">
    <property type="entry name" value="P-loop containing nucleoside triphosphate hydrolases"/>
    <property type="match status" value="1"/>
</dbReference>
<dbReference type="Pfam" id="PF13087">
    <property type="entry name" value="AAA_12"/>
    <property type="match status" value="1"/>
</dbReference>
<feature type="compositionally biased region" description="Basic and acidic residues" evidence="7">
    <location>
        <begin position="996"/>
        <end position="1006"/>
    </location>
</feature>
<feature type="compositionally biased region" description="Basic residues" evidence="7">
    <location>
        <begin position="1977"/>
        <end position="1990"/>
    </location>
</feature>
<feature type="region of interest" description="Disordered" evidence="7">
    <location>
        <begin position="1862"/>
        <end position="1887"/>
    </location>
</feature>
<comment type="caution">
    <text evidence="12">The sequence shown here is derived from an EMBL/GenBank/DDBJ whole genome shotgun (WGS) entry which is preliminary data.</text>
</comment>
<feature type="domain" description="DNA2/NAM7 helicase helicase" evidence="9">
    <location>
        <begin position="1321"/>
        <end position="1608"/>
    </location>
</feature>
<dbReference type="Pfam" id="PF23576">
    <property type="entry name" value="SEN1_barrel"/>
    <property type="match status" value="1"/>
</dbReference>
<dbReference type="GO" id="GO:0006369">
    <property type="term" value="P:termination of RNA polymerase II transcription"/>
    <property type="evidence" value="ECO:0007669"/>
    <property type="project" value="TreeGrafter"/>
</dbReference>
<dbReference type="InterPro" id="IPR027417">
    <property type="entry name" value="P-loop_NTPase"/>
</dbReference>
<dbReference type="Pfam" id="PF12726">
    <property type="entry name" value="SEN1_N"/>
    <property type="match status" value="1"/>
</dbReference>
<protein>
    <submittedName>
        <fullName evidence="12">Helicase sen1</fullName>
    </submittedName>
</protein>
<comment type="similarity">
    <text evidence="1">Belongs to the DNA2/NAM7 helicase family.</text>
</comment>
<keyword evidence="13" id="KW-1185">Reference proteome</keyword>
<gene>
    <name evidence="12" type="ORF">PNOK_0727800</name>
</gene>
<dbReference type="CDD" id="cd18042">
    <property type="entry name" value="DEXXQc_SETX"/>
    <property type="match status" value="1"/>
</dbReference>
<feature type="compositionally biased region" description="Basic and acidic residues" evidence="7">
    <location>
        <begin position="1050"/>
        <end position="1071"/>
    </location>
</feature>